<name>A0A937RLJ6_9ACTN</name>
<reference evidence="2" key="1">
    <citation type="submission" date="2020-12" db="EMBL/GenBank/DDBJ databases">
        <title>Genomic characterization of non-nitrogen-fixing Frankia strains.</title>
        <authorList>
            <person name="Carlos-Shanley C."/>
            <person name="Guerra T."/>
            <person name="Hahn D."/>
        </authorList>
    </citation>
    <scope>NUCLEOTIDE SEQUENCE</scope>
    <source>
        <strain evidence="2">CN6</strain>
    </source>
</reference>
<organism evidence="2 3">
    <name type="scientific">Frankia nepalensis</name>
    <dbReference type="NCBI Taxonomy" id="1836974"/>
    <lineage>
        <taxon>Bacteria</taxon>
        <taxon>Bacillati</taxon>
        <taxon>Actinomycetota</taxon>
        <taxon>Actinomycetes</taxon>
        <taxon>Frankiales</taxon>
        <taxon>Frankiaceae</taxon>
        <taxon>Frankia</taxon>
    </lineage>
</organism>
<evidence type="ECO:0000259" key="1">
    <source>
        <dbReference type="PROSITE" id="PS50887"/>
    </source>
</evidence>
<proteinExistence type="predicted"/>
<dbReference type="NCBIfam" id="TIGR00254">
    <property type="entry name" value="GGDEF"/>
    <property type="match status" value="1"/>
</dbReference>
<accession>A0A937RLJ6</accession>
<dbReference type="Gene3D" id="3.30.450.20">
    <property type="entry name" value="PAS domain"/>
    <property type="match status" value="1"/>
</dbReference>
<dbReference type="FunFam" id="3.30.70.270:FF:000001">
    <property type="entry name" value="Diguanylate cyclase domain protein"/>
    <property type="match status" value="1"/>
</dbReference>
<sequence length="513" mass="55361">MDRVFAAGGAVGRLMASMDWSATALGPVRDWCPTLRTAVSICLESRFALEVLWGRDFLQVYNDALVTHIGRKHPCLGVPFRETFPELEDDYIPMLNQVLAGRGATWSKDWLLLLDRHGFLEESYFTFSFGPIRRHPGAEVVGVLTATQETTRQVLGTRRLSCLRDLASATVGSRTPGETFTRAVEVLGRYAADIPYCLIAVAAPETPRRLVPVASSGLAVAPSAADHPGGLDPAAAVPELVDALVTDRTRTVGQILERLSLHRTAGTPPSGSAIVIPLSEGGDAPPLGLLLAGISDRLPMDDDYRTFLALAATQITAVTTAARAAEAERAMAADARRRALCDPLTGLPNRVALFERLDQMITDSQCDQQGVAFLFIDLDGFKRVNDTFGHQTGDDLLREVARLLRRVVRPDDTVARLAGDEFAVLCQNLTSSAAVEAVADRIISRVAALRINGDEGAAVTASIGIALTGPMISNADELVCAADTAMYSAKRGGRGRWRHFDRSMPIRLARPRL</sequence>
<dbReference type="PROSITE" id="PS50887">
    <property type="entry name" value="GGDEF"/>
    <property type="match status" value="1"/>
</dbReference>
<dbReference type="SMART" id="SM00267">
    <property type="entry name" value="GGDEF"/>
    <property type="match status" value="1"/>
</dbReference>
<dbReference type="CDD" id="cd01949">
    <property type="entry name" value="GGDEF"/>
    <property type="match status" value="1"/>
</dbReference>
<dbReference type="InterPro" id="IPR029787">
    <property type="entry name" value="Nucleotide_cyclase"/>
</dbReference>
<dbReference type="RefSeq" id="WP_203001531.1">
    <property type="nucleotide sequence ID" value="NZ_JADWYU010000119.1"/>
</dbReference>
<dbReference type="InterPro" id="IPR043128">
    <property type="entry name" value="Rev_trsase/Diguanyl_cyclase"/>
</dbReference>
<dbReference type="Pfam" id="PF00990">
    <property type="entry name" value="GGDEF"/>
    <property type="match status" value="1"/>
</dbReference>
<protein>
    <submittedName>
        <fullName evidence="2">GGDEF domain-containing protein</fullName>
    </submittedName>
</protein>
<keyword evidence="3" id="KW-1185">Reference proteome</keyword>
<dbReference type="PANTHER" id="PTHR46663:SF2">
    <property type="entry name" value="GGDEF DOMAIN-CONTAINING PROTEIN"/>
    <property type="match status" value="1"/>
</dbReference>
<dbReference type="AlphaFoldDB" id="A0A937RLJ6"/>
<evidence type="ECO:0000313" key="3">
    <source>
        <dbReference type="Proteomes" id="UP000604475"/>
    </source>
</evidence>
<dbReference type="Proteomes" id="UP000604475">
    <property type="component" value="Unassembled WGS sequence"/>
</dbReference>
<dbReference type="InterPro" id="IPR000160">
    <property type="entry name" value="GGDEF_dom"/>
</dbReference>
<feature type="domain" description="GGDEF" evidence="1">
    <location>
        <begin position="369"/>
        <end position="502"/>
    </location>
</feature>
<dbReference type="PANTHER" id="PTHR46663">
    <property type="entry name" value="DIGUANYLATE CYCLASE DGCT-RELATED"/>
    <property type="match status" value="1"/>
</dbReference>
<comment type="caution">
    <text evidence="2">The sequence shown here is derived from an EMBL/GenBank/DDBJ whole genome shotgun (WGS) entry which is preliminary data.</text>
</comment>
<dbReference type="SUPFAM" id="SSF55073">
    <property type="entry name" value="Nucleotide cyclase"/>
    <property type="match status" value="1"/>
</dbReference>
<dbReference type="EMBL" id="JAEACQ010000259">
    <property type="protein sequence ID" value="MBL7631054.1"/>
    <property type="molecule type" value="Genomic_DNA"/>
</dbReference>
<gene>
    <name evidence="2" type="ORF">I7412_28625</name>
</gene>
<dbReference type="Gene3D" id="3.30.70.270">
    <property type="match status" value="1"/>
</dbReference>
<dbReference type="InterPro" id="IPR052163">
    <property type="entry name" value="DGC-Regulatory_Protein"/>
</dbReference>
<evidence type="ECO:0000313" key="2">
    <source>
        <dbReference type="EMBL" id="MBL7631054.1"/>
    </source>
</evidence>